<dbReference type="PANTHER" id="PTHR46105">
    <property type="entry name" value="AGAP004733-PA"/>
    <property type="match status" value="1"/>
</dbReference>
<evidence type="ECO:0000313" key="4">
    <source>
        <dbReference type="Proteomes" id="UP001221898"/>
    </source>
</evidence>
<dbReference type="GO" id="GO:0000978">
    <property type="term" value="F:RNA polymerase II cis-regulatory region sequence-specific DNA binding"/>
    <property type="evidence" value="ECO:0007669"/>
    <property type="project" value="TreeGrafter"/>
</dbReference>
<dbReference type="InterPro" id="IPR000210">
    <property type="entry name" value="BTB/POZ_dom"/>
</dbReference>
<dbReference type="SMART" id="SM00225">
    <property type="entry name" value="BTB"/>
    <property type="match status" value="1"/>
</dbReference>
<protein>
    <recommendedName>
        <fullName evidence="2">BTB domain-containing protein</fullName>
    </recommendedName>
</protein>
<dbReference type="PROSITE" id="PS50097">
    <property type="entry name" value="BTB"/>
    <property type="match status" value="1"/>
</dbReference>
<dbReference type="Pfam" id="PF00651">
    <property type="entry name" value="BTB"/>
    <property type="match status" value="1"/>
</dbReference>
<dbReference type="Proteomes" id="UP001221898">
    <property type="component" value="Unassembled WGS sequence"/>
</dbReference>
<evidence type="ECO:0000259" key="2">
    <source>
        <dbReference type="PROSITE" id="PS50097"/>
    </source>
</evidence>
<dbReference type="Gene3D" id="3.30.710.10">
    <property type="entry name" value="Potassium Channel Kv1.1, Chain A"/>
    <property type="match status" value="1"/>
</dbReference>
<sequence length="186" mass="19997">MDALSGHSVFLLQQLQEQRIQGQLCDCMLVVKSVCFKAHKNVLAAFSPYFRSLFQNSSQKNDVFHLVIQDVGGIGQMLDYMYTSHLDVNQDNVLGILDIAHCLQVPNVLSMCNSFLKSRAPAEGEASGCVPPSSSFPLSGVLPPESECLLGAPLPTDIDLHCPPSEARGPPWAPGSGPRPEGGPLP</sequence>
<evidence type="ECO:0000313" key="3">
    <source>
        <dbReference type="EMBL" id="KAJ8397826.1"/>
    </source>
</evidence>
<evidence type="ECO:0000256" key="1">
    <source>
        <dbReference type="SAM" id="MobiDB-lite"/>
    </source>
</evidence>
<dbReference type="PANTHER" id="PTHR46105:SF30">
    <property type="entry name" value="ZINC FINGER AND BTB DOMAIN CONTAINING 49"/>
    <property type="match status" value="1"/>
</dbReference>
<gene>
    <name evidence="3" type="ORF">AAFF_G00435150</name>
</gene>
<name>A0AAD7WI26_9TELE</name>
<comment type="caution">
    <text evidence="3">The sequence shown here is derived from an EMBL/GenBank/DDBJ whole genome shotgun (WGS) entry which is preliminary data.</text>
</comment>
<dbReference type="EMBL" id="JAINUG010000095">
    <property type="protein sequence ID" value="KAJ8397826.1"/>
    <property type="molecule type" value="Genomic_DNA"/>
</dbReference>
<dbReference type="SUPFAM" id="SSF54695">
    <property type="entry name" value="POZ domain"/>
    <property type="match status" value="1"/>
</dbReference>
<feature type="region of interest" description="Disordered" evidence="1">
    <location>
        <begin position="159"/>
        <end position="186"/>
    </location>
</feature>
<dbReference type="AlphaFoldDB" id="A0AAD7WI26"/>
<accession>A0AAD7WI26</accession>
<organism evidence="3 4">
    <name type="scientific">Aldrovandia affinis</name>
    <dbReference type="NCBI Taxonomy" id="143900"/>
    <lineage>
        <taxon>Eukaryota</taxon>
        <taxon>Metazoa</taxon>
        <taxon>Chordata</taxon>
        <taxon>Craniata</taxon>
        <taxon>Vertebrata</taxon>
        <taxon>Euteleostomi</taxon>
        <taxon>Actinopterygii</taxon>
        <taxon>Neopterygii</taxon>
        <taxon>Teleostei</taxon>
        <taxon>Notacanthiformes</taxon>
        <taxon>Halosauridae</taxon>
        <taxon>Aldrovandia</taxon>
    </lineage>
</organism>
<proteinExistence type="predicted"/>
<dbReference type="InterPro" id="IPR011333">
    <property type="entry name" value="SKP1/BTB/POZ_sf"/>
</dbReference>
<dbReference type="InterPro" id="IPR050457">
    <property type="entry name" value="ZnFinger_BTB_dom_contain"/>
</dbReference>
<dbReference type="GO" id="GO:0000981">
    <property type="term" value="F:DNA-binding transcription factor activity, RNA polymerase II-specific"/>
    <property type="evidence" value="ECO:0007669"/>
    <property type="project" value="TreeGrafter"/>
</dbReference>
<feature type="domain" description="BTB" evidence="2">
    <location>
        <begin position="25"/>
        <end position="90"/>
    </location>
</feature>
<reference evidence="3" key="1">
    <citation type="journal article" date="2023" name="Science">
        <title>Genome structures resolve the early diversification of teleost fishes.</title>
        <authorList>
            <person name="Parey E."/>
            <person name="Louis A."/>
            <person name="Montfort J."/>
            <person name="Bouchez O."/>
            <person name="Roques C."/>
            <person name="Iampietro C."/>
            <person name="Lluch J."/>
            <person name="Castinel A."/>
            <person name="Donnadieu C."/>
            <person name="Desvignes T."/>
            <person name="Floi Bucao C."/>
            <person name="Jouanno E."/>
            <person name="Wen M."/>
            <person name="Mejri S."/>
            <person name="Dirks R."/>
            <person name="Jansen H."/>
            <person name="Henkel C."/>
            <person name="Chen W.J."/>
            <person name="Zahm M."/>
            <person name="Cabau C."/>
            <person name="Klopp C."/>
            <person name="Thompson A.W."/>
            <person name="Robinson-Rechavi M."/>
            <person name="Braasch I."/>
            <person name="Lecointre G."/>
            <person name="Bobe J."/>
            <person name="Postlethwait J.H."/>
            <person name="Berthelot C."/>
            <person name="Roest Crollius H."/>
            <person name="Guiguen Y."/>
        </authorList>
    </citation>
    <scope>NUCLEOTIDE SEQUENCE</scope>
    <source>
        <strain evidence="3">NC1722</strain>
    </source>
</reference>
<keyword evidence="4" id="KW-1185">Reference proteome</keyword>